<feature type="non-terminal residue" evidence="11">
    <location>
        <position position="1043"/>
    </location>
</feature>
<feature type="compositionally biased region" description="Pro residues" evidence="8">
    <location>
        <begin position="775"/>
        <end position="790"/>
    </location>
</feature>
<organism evidence="11 12">
    <name type="scientific">Mycena pura</name>
    <dbReference type="NCBI Taxonomy" id="153505"/>
    <lineage>
        <taxon>Eukaryota</taxon>
        <taxon>Fungi</taxon>
        <taxon>Dikarya</taxon>
        <taxon>Basidiomycota</taxon>
        <taxon>Agaricomycotina</taxon>
        <taxon>Agaricomycetes</taxon>
        <taxon>Agaricomycetidae</taxon>
        <taxon>Agaricales</taxon>
        <taxon>Marasmiineae</taxon>
        <taxon>Mycenaceae</taxon>
        <taxon>Mycena</taxon>
    </lineage>
</organism>
<accession>A0AAD6UTM3</accession>
<dbReference type="GO" id="GO:0016410">
    <property type="term" value="F:N-acyltransferase activity"/>
    <property type="evidence" value="ECO:0007669"/>
    <property type="project" value="InterPro"/>
</dbReference>
<protein>
    <recommendedName>
        <fullName evidence="10">CN hydrolase domain-containing protein</fullName>
    </recommendedName>
</protein>
<evidence type="ECO:0000313" key="11">
    <source>
        <dbReference type="EMBL" id="KAJ7193366.1"/>
    </source>
</evidence>
<feature type="compositionally biased region" description="Basic and acidic residues" evidence="8">
    <location>
        <begin position="791"/>
        <end position="804"/>
    </location>
</feature>
<keyword evidence="5 9" id="KW-1133">Transmembrane helix</keyword>
<comment type="caution">
    <text evidence="11">The sequence shown here is derived from an EMBL/GenBank/DDBJ whole genome shotgun (WGS) entry which is preliminary data.</text>
</comment>
<evidence type="ECO:0000256" key="4">
    <source>
        <dbReference type="ARBA" id="ARBA00022692"/>
    </source>
</evidence>
<dbReference type="InterPro" id="IPR003010">
    <property type="entry name" value="C-N_Hydrolase"/>
</dbReference>
<dbReference type="SUPFAM" id="SSF56317">
    <property type="entry name" value="Carbon-nitrogen hydrolase"/>
    <property type="match status" value="1"/>
</dbReference>
<feature type="transmembrane region" description="Helical" evidence="9">
    <location>
        <begin position="56"/>
        <end position="75"/>
    </location>
</feature>
<evidence type="ECO:0000259" key="10">
    <source>
        <dbReference type="PROSITE" id="PS50263"/>
    </source>
</evidence>
<reference evidence="11" key="1">
    <citation type="submission" date="2023-03" db="EMBL/GenBank/DDBJ databases">
        <title>Massive genome expansion in bonnet fungi (Mycena s.s.) driven by repeated elements and novel gene families across ecological guilds.</title>
        <authorList>
            <consortium name="Lawrence Berkeley National Laboratory"/>
            <person name="Harder C.B."/>
            <person name="Miyauchi S."/>
            <person name="Viragh M."/>
            <person name="Kuo A."/>
            <person name="Thoen E."/>
            <person name="Andreopoulos B."/>
            <person name="Lu D."/>
            <person name="Skrede I."/>
            <person name="Drula E."/>
            <person name="Henrissat B."/>
            <person name="Morin E."/>
            <person name="Kohler A."/>
            <person name="Barry K."/>
            <person name="LaButti K."/>
            <person name="Morin E."/>
            <person name="Salamov A."/>
            <person name="Lipzen A."/>
            <person name="Mereny Z."/>
            <person name="Hegedus B."/>
            <person name="Baldrian P."/>
            <person name="Stursova M."/>
            <person name="Weitz H."/>
            <person name="Taylor A."/>
            <person name="Grigoriev I.V."/>
            <person name="Nagy L.G."/>
            <person name="Martin F."/>
            <person name="Kauserud H."/>
        </authorList>
    </citation>
    <scope>NUCLEOTIDE SEQUENCE</scope>
    <source>
        <strain evidence="11">9144</strain>
    </source>
</reference>
<proteinExistence type="predicted"/>
<feature type="transmembrane region" description="Helical" evidence="9">
    <location>
        <begin position="87"/>
        <end position="109"/>
    </location>
</feature>
<feature type="region of interest" description="Disordered" evidence="8">
    <location>
        <begin position="653"/>
        <end position="694"/>
    </location>
</feature>
<keyword evidence="6 9" id="KW-0472">Membrane</keyword>
<evidence type="ECO:0000256" key="7">
    <source>
        <dbReference type="ARBA" id="ARBA00023315"/>
    </source>
</evidence>
<dbReference type="GO" id="GO:0042158">
    <property type="term" value="P:lipoprotein biosynthetic process"/>
    <property type="evidence" value="ECO:0007669"/>
    <property type="project" value="InterPro"/>
</dbReference>
<evidence type="ECO:0000256" key="2">
    <source>
        <dbReference type="ARBA" id="ARBA00022475"/>
    </source>
</evidence>
<evidence type="ECO:0000313" key="12">
    <source>
        <dbReference type="Proteomes" id="UP001219525"/>
    </source>
</evidence>
<dbReference type="PROSITE" id="PS50263">
    <property type="entry name" value="CN_HYDROLASE"/>
    <property type="match status" value="1"/>
</dbReference>
<feature type="transmembrane region" description="Helical" evidence="9">
    <location>
        <begin position="121"/>
        <end position="145"/>
    </location>
</feature>
<dbReference type="Proteomes" id="UP001219525">
    <property type="component" value="Unassembled WGS sequence"/>
</dbReference>
<name>A0AAD6UTM3_9AGAR</name>
<dbReference type="InterPro" id="IPR036526">
    <property type="entry name" value="C-N_Hydrolase_sf"/>
</dbReference>
<feature type="domain" description="CN hydrolase" evidence="10">
    <location>
        <begin position="240"/>
        <end position="491"/>
    </location>
</feature>
<keyword evidence="12" id="KW-1185">Reference proteome</keyword>
<dbReference type="InterPro" id="IPR004563">
    <property type="entry name" value="Apolipo_AcylTrfase"/>
</dbReference>
<keyword evidence="3" id="KW-0808">Transferase</keyword>
<dbReference type="GO" id="GO:0005886">
    <property type="term" value="C:plasma membrane"/>
    <property type="evidence" value="ECO:0007669"/>
    <property type="project" value="UniProtKB-SubCell"/>
</dbReference>
<dbReference type="PANTHER" id="PTHR38686">
    <property type="entry name" value="APOLIPOPROTEIN N-ACYLTRANSFERASE"/>
    <property type="match status" value="1"/>
</dbReference>
<feature type="non-terminal residue" evidence="11">
    <location>
        <position position="1"/>
    </location>
</feature>
<dbReference type="Gene3D" id="3.60.110.10">
    <property type="entry name" value="Carbon-nitrogen hydrolase"/>
    <property type="match status" value="1"/>
</dbReference>
<evidence type="ECO:0000256" key="8">
    <source>
        <dbReference type="SAM" id="MobiDB-lite"/>
    </source>
</evidence>
<keyword evidence="2" id="KW-1003">Cell membrane</keyword>
<gene>
    <name evidence="11" type="ORF">GGX14DRAFT_589315</name>
</gene>
<dbReference type="PANTHER" id="PTHR38686:SF1">
    <property type="entry name" value="APOLIPOPROTEIN N-ACYLTRANSFERASE"/>
    <property type="match status" value="1"/>
</dbReference>
<sequence>RNFIQTHPNAFHVSASSLSALIGIGSAPSFIPLIFTVAVLLLYAPILFHRPHRVRYTALLWFSISLCSSVARLAPTLSALSTVGPSIAVLLAMSGFTSALAIFAIFLDVFVSTRYGTPQAILFPSIWTTLWVLTSHMSLGRLTAWSPVLGTQSYQWLAPWTGPAGIDWVVAAWAVVISQGIGNWYMGNLDYEIPTTGVSRRSSGNSAWFLVALLTTLTIPTTVFSGTPHPVNPFETATPFDVGCALPPFWKYKDASPALEDYITESKSLNHAKVVLWPEGAVSFPSESERDAGFDYIRQSIPASGTYWAVSFEEHVLRPSDNTSLSRTGIALLSNHSSETHMVYYKRSLVPIAESFHLTPGILPPPTYELPLGAPKHIGKPKWAPGSSDFTRPIKLTASICLDFALPSPFRDLDSRPALILAPARTWDHSIGRRMWEEVKQRANEIGSLALWCDGGMGGISGVAGAGYNEVYQVGEGSWSRTVGIPYPFDSTRTFYARFGDTPTIAASWFFVLGPTAFLMALSRSPLHALTIKCVRWVAKKKDKLSSAGTAEQPNLIVFREVSSKMGVVPVMDIPATRLPEPFPRHANTVCFWVKASDTPFVPCSPVLPSRPARSLPGPARSTRSNRPAPRKPLISTALGSFEFITSDDLPIRLDSSPQLQSASLSTGHSSPPAAPKRSPYASSPSRHKSSSKTFALLRRLRAFAKAHLRRPPRHRPLTDDPHPPLNTLRQTTEPAKARKRDTRFVDHVSSPVVYQRVYPSELTASASSFFVEAEPPPSAQISAHPPPPTRETDKPTQTSERDCSLTLHSPLSPLDVSSARLHQLEPPAFSFQLSESEPSPVLKTGFHPTAKPPLTTSINASNLPNLETERTYAEGSHPLDMDYTGKQGAEVVDFGGEIDYSNYRWFEDPPAKQPPAQSVGTPYVPLPGVIEQNEAFEFALSAAPNVLYARYKQYGQLGVLAWCSEFSELIDNLKELGFVGNMFVTTRTQALRTCEEVLKLMKHTLDLKMQIIVMYLSSQVARLRRFLDGDKTWEDYPEPQFP</sequence>
<keyword evidence="4 9" id="KW-0812">Transmembrane</keyword>
<keyword evidence="7" id="KW-0012">Acyltransferase</keyword>
<feature type="region of interest" description="Disordered" evidence="8">
    <location>
        <begin position="612"/>
        <end position="633"/>
    </location>
</feature>
<feature type="region of interest" description="Disordered" evidence="8">
    <location>
        <begin position="774"/>
        <end position="811"/>
    </location>
</feature>
<feature type="transmembrane region" description="Helical" evidence="9">
    <location>
        <begin position="165"/>
        <end position="186"/>
    </location>
</feature>
<feature type="compositionally biased region" description="Polar residues" evidence="8">
    <location>
        <begin position="656"/>
        <end position="670"/>
    </location>
</feature>
<evidence type="ECO:0000256" key="6">
    <source>
        <dbReference type="ARBA" id="ARBA00023136"/>
    </source>
</evidence>
<feature type="compositionally biased region" description="Basic residues" evidence="8">
    <location>
        <begin position="707"/>
        <end position="716"/>
    </location>
</feature>
<evidence type="ECO:0000256" key="1">
    <source>
        <dbReference type="ARBA" id="ARBA00004651"/>
    </source>
</evidence>
<feature type="region of interest" description="Disordered" evidence="8">
    <location>
        <begin position="707"/>
        <end position="743"/>
    </location>
</feature>
<feature type="transmembrane region" description="Helical" evidence="9">
    <location>
        <begin position="20"/>
        <end position="44"/>
    </location>
</feature>
<evidence type="ECO:0000256" key="5">
    <source>
        <dbReference type="ARBA" id="ARBA00022989"/>
    </source>
</evidence>
<feature type="transmembrane region" description="Helical" evidence="9">
    <location>
        <begin position="207"/>
        <end position="226"/>
    </location>
</feature>
<evidence type="ECO:0000256" key="3">
    <source>
        <dbReference type="ARBA" id="ARBA00022679"/>
    </source>
</evidence>
<dbReference type="EMBL" id="JARJCW010000109">
    <property type="protein sequence ID" value="KAJ7193366.1"/>
    <property type="molecule type" value="Genomic_DNA"/>
</dbReference>
<comment type="subcellular location">
    <subcellularLocation>
        <location evidence="1">Cell membrane</location>
        <topology evidence="1">Multi-pass membrane protein</topology>
    </subcellularLocation>
</comment>
<evidence type="ECO:0000256" key="9">
    <source>
        <dbReference type="SAM" id="Phobius"/>
    </source>
</evidence>
<dbReference type="AlphaFoldDB" id="A0AAD6UTM3"/>